<sequence length="115" mass="13959">MIVVNYSIDEIELTLKFYPISKIQLSRLSNDCSKTNISKNTKNQMFYYSFIIEKVEIWMSKLLPYEREIIELRITRKRSFDYISIQFGYANHSSIVRKYNDILKKIYLEEMRNHD</sequence>
<dbReference type="EMBL" id="CP101620">
    <property type="protein sequence ID" value="UTY39513.1"/>
    <property type="molecule type" value="Genomic_DNA"/>
</dbReference>
<protein>
    <recommendedName>
        <fullName evidence="3">Sigma-70 family RNA polymerase sigma factor</fullName>
    </recommendedName>
</protein>
<evidence type="ECO:0008006" key="3">
    <source>
        <dbReference type="Google" id="ProtNLM"/>
    </source>
</evidence>
<name>A0ABY5I462_9FIRM</name>
<dbReference type="Proteomes" id="UP001060112">
    <property type="component" value="Chromosome"/>
</dbReference>
<gene>
    <name evidence="1" type="ORF">NMU03_01370</name>
</gene>
<dbReference type="RefSeq" id="WP_290140642.1">
    <property type="nucleotide sequence ID" value="NZ_CP101620.1"/>
</dbReference>
<reference evidence="1" key="1">
    <citation type="submission" date="2022-07" db="EMBL/GenBank/DDBJ databases">
        <title>Faecal culturing of patients with breast cancer.</title>
        <authorList>
            <person name="Teng N.M.Y."/>
            <person name="Kiu R."/>
            <person name="Evans R."/>
            <person name="Baker D.J."/>
            <person name="Zenner C."/>
            <person name="Robinson S.D."/>
            <person name="Hall L.J."/>
        </authorList>
    </citation>
    <scope>NUCLEOTIDE SEQUENCE</scope>
    <source>
        <strain evidence="1">LH1062</strain>
    </source>
</reference>
<proteinExistence type="predicted"/>
<keyword evidence="2" id="KW-1185">Reference proteome</keyword>
<evidence type="ECO:0000313" key="2">
    <source>
        <dbReference type="Proteomes" id="UP001060112"/>
    </source>
</evidence>
<evidence type="ECO:0000313" key="1">
    <source>
        <dbReference type="EMBL" id="UTY39513.1"/>
    </source>
</evidence>
<accession>A0ABY5I462</accession>
<organism evidence="1 2">
    <name type="scientific">Allocoprobacillus halotolerans</name>
    <dbReference type="NCBI Taxonomy" id="2944914"/>
    <lineage>
        <taxon>Bacteria</taxon>
        <taxon>Bacillati</taxon>
        <taxon>Bacillota</taxon>
        <taxon>Erysipelotrichia</taxon>
        <taxon>Erysipelotrichales</taxon>
        <taxon>Erysipelotrichaceae</taxon>
        <taxon>Allocoprobacillus</taxon>
    </lineage>
</organism>